<evidence type="ECO:0000313" key="3">
    <source>
        <dbReference type="Proteomes" id="UP000694387"/>
    </source>
</evidence>
<protein>
    <submittedName>
        <fullName evidence="2">Family with sequence similarity 53 member A</fullName>
    </submittedName>
</protein>
<sequence>MGKNWPWGMERGSGGPSRAPGLSGGVPEPATRGHSQRHRLGRGVCVGSGGLGLAGRCPSGTEGGGSFEEAVCGVSVLGILREERLLRVYIEGEEPSEEEGCADRKTLKNSKSLCSLDYEDEDEDDTRVKMAMSSPYDPHSLTRIVTLGSSPWALWKWVAAKGEGERGKDPSDQDSAREEGVFPLGCSELDLEPIEKN</sequence>
<evidence type="ECO:0000256" key="1">
    <source>
        <dbReference type="SAM" id="MobiDB-lite"/>
    </source>
</evidence>
<reference evidence="2" key="2">
    <citation type="submission" date="2025-08" db="UniProtKB">
        <authorList>
            <consortium name="Ensembl"/>
        </authorList>
    </citation>
    <scope>IDENTIFICATION</scope>
</reference>
<feature type="compositionally biased region" description="Basic and acidic residues" evidence="1">
    <location>
        <begin position="163"/>
        <end position="180"/>
    </location>
</feature>
<keyword evidence="3" id="KW-1185">Reference proteome</keyword>
<name>A0A9L0JYA4_EQUAS</name>
<dbReference type="AlphaFoldDB" id="A0A9L0JYA4"/>
<dbReference type="Ensembl" id="ENSEAST00005080305.1">
    <property type="protein sequence ID" value="ENSEASP00005057478.1"/>
    <property type="gene ID" value="ENSEASG00005031810.1"/>
</dbReference>
<feature type="region of interest" description="Disordered" evidence="1">
    <location>
        <begin position="163"/>
        <end position="197"/>
    </location>
</feature>
<reference evidence="2 3" key="1">
    <citation type="journal article" date="2020" name="Nat. Commun.">
        <title>Donkey genomes provide new insights into domestication and selection for coat color.</title>
        <authorList>
            <person name="Wang"/>
            <person name="C."/>
            <person name="Li"/>
            <person name="H."/>
            <person name="Guo"/>
            <person name="Y."/>
            <person name="Huang"/>
            <person name="J."/>
            <person name="Sun"/>
            <person name="Y."/>
            <person name="Min"/>
            <person name="J."/>
            <person name="Wang"/>
            <person name="J."/>
            <person name="Fang"/>
            <person name="X."/>
            <person name="Zhao"/>
            <person name="Z."/>
            <person name="Wang"/>
            <person name="S."/>
            <person name="Zhang"/>
            <person name="Y."/>
            <person name="Liu"/>
            <person name="Q."/>
            <person name="Jiang"/>
            <person name="Q."/>
            <person name="Wang"/>
            <person name="X."/>
            <person name="Guo"/>
            <person name="Y."/>
            <person name="Yang"/>
            <person name="C."/>
            <person name="Wang"/>
            <person name="Y."/>
            <person name="Tian"/>
            <person name="F."/>
            <person name="Zhuang"/>
            <person name="G."/>
            <person name="Fan"/>
            <person name="Y."/>
            <person name="Gao"/>
            <person name="Q."/>
            <person name="Li"/>
            <person name="Y."/>
            <person name="Ju"/>
            <person name="Z."/>
            <person name="Li"/>
            <person name="J."/>
            <person name="Li"/>
            <person name="R."/>
            <person name="Hou"/>
            <person name="M."/>
            <person name="Yang"/>
            <person name="G."/>
            <person name="Liu"/>
            <person name="G."/>
            <person name="Liu"/>
            <person name="W."/>
            <person name="Guo"/>
            <person name="J."/>
            <person name="Pan"/>
            <person name="S."/>
            <person name="Fan"/>
            <person name="G."/>
            <person name="Zhang"/>
            <person name="W."/>
            <person name="Zhang"/>
            <person name="R."/>
            <person name="Yu"/>
            <person name="J."/>
            <person name="Zhang"/>
            <person name="X."/>
            <person name="Yin"/>
            <person name="Q."/>
            <person name="Ji"/>
            <person name="C."/>
            <person name="Jin"/>
            <person name="Y."/>
            <person name="Yue"/>
            <person name="G."/>
            <person name="Liu"/>
            <person name="M."/>
            <person name="Xu"/>
            <person name="J."/>
            <person name="Liu"/>
            <person name="S."/>
            <person name="Jordana"/>
            <person name="J."/>
            <person name="Noce"/>
            <person name="A."/>
            <person name="Amills"/>
            <person name="M."/>
            <person name="Wu"/>
            <person name="D.D."/>
            <person name="Li"/>
            <person name="S."/>
            <person name="Zhou"/>
            <person name="X. and Zhong"/>
            <person name="J."/>
        </authorList>
    </citation>
    <scope>NUCLEOTIDE SEQUENCE [LARGE SCALE GENOMIC DNA]</scope>
</reference>
<evidence type="ECO:0000313" key="2">
    <source>
        <dbReference type="Ensembl" id="ENSEASP00005057478.1"/>
    </source>
</evidence>
<organism evidence="2 3">
    <name type="scientific">Equus asinus</name>
    <name type="common">Donkey</name>
    <name type="synonym">Equus africanus asinus</name>
    <dbReference type="NCBI Taxonomy" id="9793"/>
    <lineage>
        <taxon>Eukaryota</taxon>
        <taxon>Metazoa</taxon>
        <taxon>Chordata</taxon>
        <taxon>Craniata</taxon>
        <taxon>Vertebrata</taxon>
        <taxon>Euteleostomi</taxon>
        <taxon>Mammalia</taxon>
        <taxon>Eutheria</taxon>
        <taxon>Laurasiatheria</taxon>
        <taxon>Perissodactyla</taxon>
        <taxon>Equidae</taxon>
        <taxon>Equus</taxon>
    </lineage>
</organism>
<dbReference type="Proteomes" id="UP000694387">
    <property type="component" value="Chromosome 3"/>
</dbReference>
<accession>A0A9L0JYA4</accession>
<proteinExistence type="predicted"/>
<feature type="region of interest" description="Disordered" evidence="1">
    <location>
        <begin position="1"/>
        <end position="37"/>
    </location>
</feature>
<gene>
    <name evidence="2" type="primary">FAM53A</name>
</gene>
<reference evidence="2" key="3">
    <citation type="submission" date="2025-09" db="UniProtKB">
        <authorList>
            <consortium name="Ensembl"/>
        </authorList>
    </citation>
    <scope>IDENTIFICATION</scope>
</reference>